<evidence type="ECO:0000259" key="2">
    <source>
        <dbReference type="Pfam" id="PF12937"/>
    </source>
</evidence>
<evidence type="ECO:0000256" key="1">
    <source>
        <dbReference type="SAM" id="MobiDB-lite"/>
    </source>
</evidence>
<dbReference type="EMBL" id="KQ086080">
    <property type="protein sequence ID" value="KLO08729.1"/>
    <property type="molecule type" value="Genomic_DNA"/>
</dbReference>
<keyword evidence="4" id="KW-1185">Reference proteome</keyword>
<proteinExistence type="predicted"/>
<dbReference type="InterPro" id="IPR001810">
    <property type="entry name" value="F-box_dom"/>
</dbReference>
<organism evidence="3 4">
    <name type="scientific">Schizopora paradoxa</name>
    <dbReference type="NCBI Taxonomy" id="27342"/>
    <lineage>
        <taxon>Eukaryota</taxon>
        <taxon>Fungi</taxon>
        <taxon>Dikarya</taxon>
        <taxon>Basidiomycota</taxon>
        <taxon>Agaricomycotina</taxon>
        <taxon>Agaricomycetes</taxon>
        <taxon>Hymenochaetales</taxon>
        <taxon>Schizoporaceae</taxon>
        <taxon>Schizopora</taxon>
    </lineage>
</organism>
<protein>
    <recommendedName>
        <fullName evidence="2">F-box domain-containing protein</fullName>
    </recommendedName>
</protein>
<evidence type="ECO:0000313" key="3">
    <source>
        <dbReference type="EMBL" id="KLO08729.1"/>
    </source>
</evidence>
<dbReference type="InterPro" id="IPR036047">
    <property type="entry name" value="F-box-like_dom_sf"/>
</dbReference>
<dbReference type="Pfam" id="PF12937">
    <property type="entry name" value="F-box-like"/>
    <property type="match status" value="1"/>
</dbReference>
<name>A0A0H2RA74_9AGAM</name>
<feature type="region of interest" description="Disordered" evidence="1">
    <location>
        <begin position="305"/>
        <end position="348"/>
    </location>
</feature>
<dbReference type="SUPFAM" id="SSF81383">
    <property type="entry name" value="F-box domain"/>
    <property type="match status" value="1"/>
</dbReference>
<dbReference type="InParanoid" id="A0A0H2RA74"/>
<evidence type="ECO:0000313" key="4">
    <source>
        <dbReference type="Proteomes" id="UP000053477"/>
    </source>
</evidence>
<feature type="domain" description="F-box" evidence="2">
    <location>
        <begin position="5"/>
        <end position="68"/>
    </location>
</feature>
<accession>A0A0H2RA74</accession>
<dbReference type="OrthoDB" id="3365698at2759"/>
<dbReference type="Gene3D" id="1.20.1280.50">
    <property type="match status" value="1"/>
</dbReference>
<feature type="compositionally biased region" description="Polar residues" evidence="1">
    <location>
        <begin position="327"/>
        <end position="336"/>
    </location>
</feature>
<gene>
    <name evidence="3" type="ORF">SCHPADRAFT_944227</name>
</gene>
<dbReference type="AlphaFoldDB" id="A0A0H2RA74"/>
<reference evidence="3 4" key="1">
    <citation type="submission" date="2015-04" db="EMBL/GenBank/DDBJ databases">
        <title>Complete genome sequence of Schizopora paradoxa KUC8140, a cosmopolitan wood degrader in East Asia.</title>
        <authorList>
            <consortium name="DOE Joint Genome Institute"/>
            <person name="Min B."/>
            <person name="Park H."/>
            <person name="Jang Y."/>
            <person name="Kim J.-J."/>
            <person name="Kim K.H."/>
            <person name="Pangilinan J."/>
            <person name="Lipzen A."/>
            <person name="Riley R."/>
            <person name="Grigoriev I.V."/>
            <person name="Spatafora J.W."/>
            <person name="Choi I.-G."/>
        </authorList>
    </citation>
    <scope>NUCLEOTIDE SEQUENCE [LARGE SCALE GENOMIC DNA]</scope>
    <source>
        <strain evidence="3 4">KUC8140</strain>
    </source>
</reference>
<sequence>MKTVSRLPDEILCNIFFLAIQNWRVLPKIFKSKNDFNECVALIDISQVCRRWRDVALANPTLWSSLHIDLLDPSSKTLRKVAYFAEVCFARSRDLPLICAISISHLDNFRLAHPLLLALVVHEARWSQIAINLTRPRRQVTPFPVFPEMVRDTSGDYDIHLNNAGAGLLKEFQLNLQSWFSFSMTNPFQRLATLRIAHSDLLVLDDAQGTIAKWLPLASNLTELEITKDDSRVSFAAVQHKVRLESKPRLFRPPVLLPKLRVLLASPTLLPKLTCPALEKYILNYLPPSKTFSTSWNAVNPRCAPLKSETGRHGMNLSEGFSYEGSPPSQSSAQEKISSKYFRSLPKG</sequence>
<dbReference type="Proteomes" id="UP000053477">
    <property type="component" value="Unassembled WGS sequence"/>
</dbReference>